<name>A0A0B6ANJ4_PRIM2</name>
<evidence type="ECO:0000313" key="4">
    <source>
        <dbReference type="Proteomes" id="UP000031829"/>
    </source>
</evidence>
<dbReference type="InterPro" id="IPR046350">
    <property type="entry name" value="Cystatin_sf"/>
</dbReference>
<dbReference type="Pfam" id="PF17881">
    <property type="entry name" value="TseB"/>
    <property type="match status" value="1"/>
</dbReference>
<evidence type="ECO:0000313" key="3">
    <source>
        <dbReference type="EMBL" id="AJI22682.1"/>
    </source>
</evidence>
<reference evidence="3 4" key="1">
    <citation type="journal article" date="2015" name="Genome Announc.">
        <title>Complete genome sequences for 35 biothreat assay-relevant bacillus species.</title>
        <authorList>
            <person name="Johnson S.L."/>
            <person name="Daligault H.E."/>
            <person name="Davenport K.W."/>
            <person name="Jaissle J."/>
            <person name="Frey K.G."/>
            <person name="Ladner J.T."/>
            <person name="Broomall S.M."/>
            <person name="Bishop-Lilly K.A."/>
            <person name="Bruce D.C."/>
            <person name="Gibbons H.S."/>
            <person name="Coyne S.R."/>
            <person name="Lo C.C."/>
            <person name="Meincke L."/>
            <person name="Munk A.C."/>
            <person name="Koroleva G.I."/>
            <person name="Rosenzweig C.N."/>
            <person name="Palacios G.F."/>
            <person name="Redden C.L."/>
            <person name="Minogue T.D."/>
            <person name="Chain P.S."/>
        </authorList>
    </citation>
    <scope>NUCLEOTIDE SEQUENCE [LARGE SCALE GENOMIC DNA]</scope>
    <source>
        <strain evidence="4">ATCC 14581 / DSM 32 / JCM 2506 / NBRC 15308 / NCIMB 9376 / NCTC 10342 / NRRL B-14308 / VKM B-512</strain>
    </source>
</reference>
<dbReference type="EMBL" id="CP009920">
    <property type="protein sequence ID" value="AJI22682.1"/>
    <property type="molecule type" value="Genomic_DNA"/>
</dbReference>
<dbReference type="RefSeq" id="WP_013056103.1">
    <property type="nucleotide sequence ID" value="NZ_BCVB01000003.1"/>
</dbReference>
<dbReference type="Pfam" id="PF03413">
    <property type="entry name" value="PepSY"/>
    <property type="match status" value="1"/>
</dbReference>
<dbReference type="SUPFAM" id="SSF54403">
    <property type="entry name" value="Cystatin/monellin"/>
    <property type="match status" value="2"/>
</dbReference>
<proteinExistence type="predicted"/>
<evidence type="ECO:0000259" key="1">
    <source>
        <dbReference type="Pfam" id="PF03413"/>
    </source>
</evidence>
<sequence length="162" mass="18224">MKKLIIVAVAAVLLIIGGISFSIYHSSVKDVQSAEEKAASQAKKEFNLKSVTSTQPYFGNHAFYVVEGTNRSNQKVIAWMPKSKKQTAVLKKASSGITKEKAISIVKNDKNPQEIKSVRLGIENKKPLWEVTYVDKDKKHLTYYYLDFSSGEFIKRYSLSQS</sequence>
<gene>
    <name evidence="3" type="ORF">BG04_3690</name>
</gene>
<dbReference type="KEGG" id="bmeg:BG04_3690"/>
<evidence type="ECO:0000259" key="2">
    <source>
        <dbReference type="Pfam" id="PF17881"/>
    </source>
</evidence>
<dbReference type="Proteomes" id="UP000031829">
    <property type="component" value="Chromosome"/>
</dbReference>
<dbReference type="GeneID" id="93641745"/>
<dbReference type="HOGENOM" id="CLU_114070_2_2_9"/>
<dbReference type="Gene3D" id="3.10.450.40">
    <property type="match status" value="2"/>
</dbReference>
<dbReference type="AlphaFoldDB" id="A0A0B6ANJ4"/>
<dbReference type="InterPro" id="IPR041401">
    <property type="entry name" value="TseB-like_dom"/>
</dbReference>
<accession>A0A0B6ANJ4</accession>
<feature type="domain" description="PepSY" evidence="1">
    <location>
        <begin position="97"/>
        <end position="156"/>
    </location>
</feature>
<organism evidence="3 4">
    <name type="scientific">Priestia megaterium (strain ATCC 14581 / DSM 32 / CCUG 1817 / JCM 2506 / NBRC 15308 / NCIMB 9376 / NCTC 10342 / NRRL B-14308 / VKM B-512 / Ford 19)</name>
    <name type="common">Bacillus megaterium</name>
    <dbReference type="NCBI Taxonomy" id="1348623"/>
    <lineage>
        <taxon>Bacteria</taxon>
        <taxon>Bacillati</taxon>
        <taxon>Bacillota</taxon>
        <taxon>Bacilli</taxon>
        <taxon>Bacillales</taxon>
        <taxon>Bacillaceae</taxon>
        <taxon>Priestia</taxon>
    </lineage>
</organism>
<dbReference type="InterPro" id="IPR025711">
    <property type="entry name" value="PepSY"/>
</dbReference>
<feature type="domain" description="Cell wall elongation regulator TseB-like" evidence="2">
    <location>
        <begin position="37"/>
        <end position="81"/>
    </location>
</feature>
<protein>
    <submittedName>
        <fullName evidence="3">Peptidase propeptide and YPEB domain protein</fullName>
    </submittedName>
</protein>